<organism evidence="3 4">
    <name type="scientific">Neofusicoccum ribis</name>
    <dbReference type="NCBI Taxonomy" id="45134"/>
    <lineage>
        <taxon>Eukaryota</taxon>
        <taxon>Fungi</taxon>
        <taxon>Dikarya</taxon>
        <taxon>Ascomycota</taxon>
        <taxon>Pezizomycotina</taxon>
        <taxon>Dothideomycetes</taxon>
        <taxon>Dothideomycetes incertae sedis</taxon>
        <taxon>Botryosphaeriales</taxon>
        <taxon>Botryosphaeriaceae</taxon>
        <taxon>Neofusicoccum</taxon>
    </lineage>
</organism>
<feature type="region of interest" description="Disordered" evidence="1">
    <location>
        <begin position="630"/>
        <end position="656"/>
    </location>
</feature>
<evidence type="ECO:0000256" key="2">
    <source>
        <dbReference type="SAM" id="Phobius"/>
    </source>
</evidence>
<evidence type="ECO:0000256" key="1">
    <source>
        <dbReference type="SAM" id="MobiDB-lite"/>
    </source>
</evidence>
<accession>A0ABR3TD71</accession>
<protein>
    <submittedName>
        <fullName evidence="3">Uncharacterized protein</fullName>
    </submittedName>
</protein>
<keyword evidence="4" id="KW-1185">Reference proteome</keyword>
<name>A0ABR3TD71_9PEZI</name>
<evidence type="ECO:0000313" key="3">
    <source>
        <dbReference type="EMBL" id="KAL1637535.1"/>
    </source>
</evidence>
<proteinExistence type="predicted"/>
<reference evidence="3 4" key="1">
    <citation type="submission" date="2024-02" db="EMBL/GenBank/DDBJ databases">
        <title>De novo assembly and annotation of 12 fungi associated with fruit tree decline syndrome in Ontario, Canada.</title>
        <authorList>
            <person name="Sulman M."/>
            <person name="Ellouze W."/>
            <person name="Ilyukhin E."/>
        </authorList>
    </citation>
    <scope>NUCLEOTIDE SEQUENCE [LARGE SCALE GENOMIC DNA]</scope>
    <source>
        <strain evidence="3 4">M1-105</strain>
    </source>
</reference>
<feature type="transmembrane region" description="Helical" evidence="2">
    <location>
        <begin position="40"/>
        <end position="57"/>
    </location>
</feature>
<dbReference type="Proteomes" id="UP001521116">
    <property type="component" value="Unassembled WGS sequence"/>
</dbReference>
<feature type="transmembrane region" description="Helical" evidence="2">
    <location>
        <begin position="12"/>
        <end position="33"/>
    </location>
</feature>
<sequence>MFNPLYLLAPPVLIVASLPLVALAVLTTSLAVVTLLIRVSIVYFELGVALIHSWLFATNHVSTSDKHRSLASSGYSTPTRHHRRRRSSAASLLAADQSMSRRPPTKSESFASLVSTAGPNRDFEGIGGWRMPGDGEEEALWIGMNSRLELPTALPDKHRRHQRSLTGGSQRWSWSPEAIRMSPVQSRSRTPNAPECPGSPDEYFTMHHYRKMGSSWEALAIKARGLMDTLESQDALPPLWLDRISFEELRIGGYIDESRGGFNNELARQPNNIHPLFSRGQWLDVSEESFNLLMPSLQLATKLLLSPRFLTFWHDLLGPRRRIRCENLRLAYGRYCDRLDCEDPPNFQERRLVYARFIDLTRCHKFKFVPRAELVDADATTDMLAEAGFGDLPCTHASLSKISDEYLELLRRYRAYQAPNPASIPSPTGWPTTGSITRTAFHLAKTLVHELCHAFNNALIAHSSQVRQPEVQIKIEPFFMEQRRCELGRAWESYVFGGHVDGIGDGLNMQFGMSVTKWPHPFSEEGEARAPSRRAYKTSYAVPMAWVEELWKAEFWNEIDNGDNVDFRIPKILGLRKATNVEWTQEDEEWENFSDTDDSELAGLANSERAEAVEKRMRIRIRQHLGLQGVYSDSEDSSVARNGDSNGVIRDGGWRQ</sequence>
<keyword evidence="2" id="KW-1133">Transmembrane helix</keyword>
<evidence type="ECO:0000313" key="4">
    <source>
        <dbReference type="Proteomes" id="UP001521116"/>
    </source>
</evidence>
<gene>
    <name evidence="3" type="ORF">SLS56_000673</name>
</gene>
<dbReference type="EMBL" id="JAJVDC020000003">
    <property type="protein sequence ID" value="KAL1637535.1"/>
    <property type="molecule type" value="Genomic_DNA"/>
</dbReference>
<comment type="caution">
    <text evidence="3">The sequence shown here is derived from an EMBL/GenBank/DDBJ whole genome shotgun (WGS) entry which is preliminary data.</text>
</comment>
<keyword evidence="2" id="KW-0472">Membrane</keyword>
<feature type="region of interest" description="Disordered" evidence="1">
    <location>
        <begin position="67"/>
        <end position="111"/>
    </location>
</feature>
<keyword evidence="2" id="KW-0812">Transmembrane</keyword>